<evidence type="ECO:0000313" key="2">
    <source>
        <dbReference type="Proteomes" id="UP000580861"/>
    </source>
</evidence>
<sequence length="399" mass="41735">MPERNSWAVGSDTAPLITTEDARIAVSALLVPGPSGVTARDGIRPGPATPGRVHAAGTASGSIVVEPFQGSIRASRGIGSYLVSLDSPKTLDVLAVPADPANDRHDLVIAQQSDEFYLDTATKFEVRLVRGTASATPGDPVVDGSRDWFTLARVRVTAGADKITDAMVDPLPPGWTVALGGLLPVGSLTERNAVAAYAGQEVYRLDKGWTEVYDGAAWRVRGQVTAAALADITNPYPGQLVVLASTGGLYRWTGEKWLYAALMSGATPGGDWTITTNQPTSNAPTLLTFPQVNRPPVGITLAGGVFTIGEPGWWDLSLNLRYTIVSTDKYAMIGGSSAGNLFAKDSVAGGGNNVSANTSRWLDKGAQIRCYGYSGAPSAVTKESASDLISGFTAVWRGP</sequence>
<dbReference type="RefSeq" id="WP_184897651.1">
    <property type="nucleotide sequence ID" value="NZ_JACHMX010000001.1"/>
</dbReference>
<accession>A0A841B4T7</accession>
<gene>
    <name evidence="1" type="ORF">HDA45_004070</name>
</gene>
<reference evidence="1 2" key="1">
    <citation type="submission" date="2020-08" db="EMBL/GenBank/DDBJ databases">
        <title>Sequencing the genomes of 1000 actinobacteria strains.</title>
        <authorList>
            <person name="Klenk H.-P."/>
        </authorList>
    </citation>
    <scope>NUCLEOTIDE SEQUENCE [LARGE SCALE GENOMIC DNA]</scope>
    <source>
        <strain evidence="1 2">DSM 45272</strain>
    </source>
</reference>
<name>A0A841B4T7_9PSEU</name>
<evidence type="ECO:0000313" key="1">
    <source>
        <dbReference type="EMBL" id="MBB5853983.1"/>
    </source>
</evidence>
<proteinExistence type="predicted"/>
<dbReference type="AlphaFoldDB" id="A0A841B4T7"/>
<organism evidence="1 2">
    <name type="scientific">Amycolatopsis umgeniensis</name>
    <dbReference type="NCBI Taxonomy" id="336628"/>
    <lineage>
        <taxon>Bacteria</taxon>
        <taxon>Bacillati</taxon>
        <taxon>Actinomycetota</taxon>
        <taxon>Actinomycetes</taxon>
        <taxon>Pseudonocardiales</taxon>
        <taxon>Pseudonocardiaceae</taxon>
        <taxon>Amycolatopsis</taxon>
    </lineage>
</organism>
<protein>
    <submittedName>
        <fullName evidence="1">Uncharacterized protein</fullName>
    </submittedName>
</protein>
<dbReference type="EMBL" id="JACHMX010000001">
    <property type="protein sequence ID" value="MBB5853983.1"/>
    <property type="molecule type" value="Genomic_DNA"/>
</dbReference>
<dbReference type="Proteomes" id="UP000580861">
    <property type="component" value="Unassembled WGS sequence"/>
</dbReference>
<comment type="caution">
    <text evidence="1">The sequence shown here is derived from an EMBL/GenBank/DDBJ whole genome shotgun (WGS) entry which is preliminary data.</text>
</comment>
<keyword evidence="2" id="KW-1185">Reference proteome</keyword>